<evidence type="ECO:0000313" key="2">
    <source>
        <dbReference type="Proteomes" id="UP000033636"/>
    </source>
</evidence>
<gene>
    <name evidence="1" type="ORF">TU35_007055</name>
</gene>
<sequence>MERRPLIRGYLLALAKVEGLTPGEAAKALGVSRQGLYKSLKRLEAAGLVEPGPVIKLSETGRDVLRGALRDLMEYFGIARIRLEGYLARGLGEGAYYISLEGYRRQIEEKLGFTPYPGTLNVVLTPDSLPYRRYLDSLPGITIKGFSDGLRTYGSVKAFRCSVAGIKGAVLIIERTHHGPEVVEVIAPIKVRDALGLKDGDPIAIEVDLLT</sequence>
<comment type="caution">
    <text evidence="1">The sequence shown here is derived from an EMBL/GenBank/DDBJ whole genome shotgun (WGS) entry which is preliminary data.</text>
</comment>
<evidence type="ECO:0000313" key="1">
    <source>
        <dbReference type="EMBL" id="MFB6490985.1"/>
    </source>
</evidence>
<name>A0ACC6V1V6_9CREN</name>
<protein>
    <submittedName>
        <fullName evidence="1">DUF120 domain-containing protein</fullName>
    </submittedName>
</protein>
<proteinExistence type="predicted"/>
<dbReference type="EMBL" id="JZWT02000018">
    <property type="protein sequence ID" value="MFB6490985.1"/>
    <property type="molecule type" value="Genomic_DNA"/>
</dbReference>
<dbReference type="Proteomes" id="UP000033636">
    <property type="component" value="Unassembled WGS sequence"/>
</dbReference>
<reference evidence="1" key="1">
    <citation type="submission" date="2024-07" db="EMBL/GenBank/DDBJ databases">
        <title>Metagenome and Metagenome-Assembled Genomes of Archaea from a hot spring from the geothermal field of Los Azufres, Mexico.</title>
        <authorList>
            <person name="Marin-Paredes R."/>
            <person name="Martinez-Romero E."/>
            <person name="Servin-Garciduenas L.E."/>
        </authorList>
    </citation>
    <scope>NUCLEOTIDE SEQUENCE</scope>
</reference>
<accession>A0ACC6V1V6</accession>
<organism evidence="1 2">
    <name type="scientific">Thermoproteus sp. AZ2</name>
    <dbReference type="NCBI Taxonomy" id="1609232"/>
    <lineage>
        <taxon>Archaea</taxon>
        <taxon>Thermoproteota</taxon>
        <taxon>Thermoprotei</taxon>
        <taxon>Thermoproteales</taxon>
        <taxon>Thermoproteaceae</taxon>
        <taxon>Thermoproteus</taxon>
    </lineage>
</organism>